<organism evidence="1 2">
    <name type="scientific">Smallanthus sonchifolius</name>
    <dbReference type="NCBI Taxonomy" id="185202"/>
    <lineage>
        <taxon>Eukaryota</taxon>
        <taxon>Viridiplantae</taxon>
        <taxon>Streptophyta</taxon>
        <taxon>Embryophyta</taxon>
        <taxon>Tracheophyta</taxon>
        <taxon>Spermatophyta</taxon>
        <taxon>Magnoliopsida</taxon>
        <taxon>eudicotyledons</taxon>
        <taxon>Gunneridae</taxon>
        <taxon>Pentapetalae</taxon>
        <taxon>asterids</taxon>
        <taxon>campanulids</taxon>
        <taxon>Asterales</taxon>
        <taxon>Asteraceae</taxon>
        <taxon>Asteroideae</taxon>
        <taxon>Heliantheae alliance</taxon>
        <taxon>Millerieae</taxon>
        <taxon>Smallanthus</taxon>
    </lineage>
</organism>
<evidence type="ECO:0000313" key="2">
    <source>
        <dbReference type="Proteomes" id="UP001056120"/>
    </source>
</evidence>
<reference evidence="2" key="1">
    <citation type="journal article" date="2022" name="Mol. Ecol. Resour.">
        <title>The genomes of chicory, endive, great burdock and yacon provide insights into Asteraceae palaeo-polyploidization history and plant inulin production.</title>
        <authorList>
            <person name="Fan W."/>
            <person name="Wang S."/>
            <person name="Wang H."/>
            <person name="Wang A."/>
            <person name="Jiang F."/>
            <person name="Liu H."/>
            <person name="Zhao H."/>
            <person name="Xu D."/>
            <person name="Zhang Y."/>
        </authorList>
    </citation>
    <scope>NUCLEOTIDE SEQUENCE [LARGE SCALE GENOMIC DNA]</scope>
    <source>
        <strain evidence="2">cv. Yunnan</strain>
    </source>
</reference>
<proteinExistence type="predicted"/>
<gene>
    <name evidence="1" type="ORF">L1987_45003</name>
</gene>
<protein>
    <submittedName>
        <fullName evidence="1">Uncharacterized protein</fullName>
    </submittedName>
</protein>
<keyword evidence="2" id="KW-1185">Reference proteome</keyword>
<dbReference type="Proteomes" id="UP001056120">
    <property type="component" value="Linkage Group LG14"/>
</dbReference>
<accession>A0ACB9GT60</accession>
<sequence>MGSYHLFADESRFGRRKVTNETVGGVHRELKGGYAKEKIMEQESVAEGKSKSFVDVVAMRKQEKGNCQFVLNERIVWIEISGLPWTERSYGKIVAKWGGFLFADEDKDESMETGRVEVKELLPWSLSFSETSNLDEERGYEENELVGLEGEEKVLAFEENVEDVIGEEYVGDEPW</sequence>
<dbReference type="EMBL" id="CM042031">
    <property type="protein sequence ID" value="KAI3785877.1"/>
    <property type="molecule type" value="Genomic_DNA"/>
</dbReference>
<reference evidence="1 2" key="2">
    <citation type="journal article" date="2022" name="Mol. Ecol. Resour.">
        <title>The genomes of chicory, endive, great burdock and yacon provide insights into Asteraceae paleo-polyploidization history and plant inulin production.</title>
        <authorList>
            <person name="Fan W."/>
            <person name="Wang S."/>
            <person name="Wang H."/>
            <person name="Wang A."/>
            <person name="Jiang F."/>
            <person name="Liu H."/>
            <person name="Zhao H."/>
            <person name="Xu D."/>
            <person name="Zhang Y."/>
        </authorList>
    </citation>
    <scope>NUCLEOTIDE SEQUENCE [LARGE SCALE GENOMIC DNA]</scope>
    <source>
        <strain evidence="2">cv. Yunnan</strain>
        <tissue evidence="1">Leaves</tissue>
    </source>
</reference>
<comment type="caution">
    <text evidence="1">The sequence shown here is derived from an EMBL/GenBank/DDBJ whole genome shotgun (WGS) entry which is preliminary data.</text>
</comment>
<evidence type="ECO:0000313" key="1">
    <source>
        <dbReference type="EMBL" id="KAI3785877.1"/>
    </source>
</evidence>
<name>A0ACB9GT60_9ASTR</name>